<keyword evidence="3" id="KW-1185">Reference proteome</keyword>
<dbReference type="EMBL" id="CP002691">
    <property type="protein sequence ID" value="AEE50955.1"/>
    <property type="molecule type" value="Genomic_DNA"/>
</dbReference>
<keyword evidence="1" id="KW-0472">Membrane</keyword>
<reference key="2">
    <citation type="submission" date="2011-04" db="EMBL/GenBank/DDBJ databases">
        <title>Complete sequence of chromosome of Haliscomenobacter hydrossis DSM 1100.</title>
        <authorList>
            <consortium name="US DOE Joint Genome Institute (JGI-PGF)"/>
            <person name="Lucas S."/>
            <person name="Han J."/>
            <person name="Lapidus A."/>
            <person name="Bruce D."/>
            <person name="Goodwin L."/>
            <person name="Pitluck S."/>
            <person name="Peters L."/>
            <person name="Kyrpides N."/>
            <person name="Mavromatis K."/>
            <person name="Ivanova N."/>
            <person name="Ovchinnikova G."/>
            <person name="Pagani I."/>
            <person name="Daligault H."/>
            <person name="Detter J.C."/>
            <person name="Han C."/>
            <person name="Land M."/>
            <person name="Hauser L."/>
            <person name="Markowitz V."/>
            <person name="Cheng J.-F."/>
            <person name="Hugenholtz P."/>
            <person name="Woyke T."/>
            <person name="Wu D."/>
            <person name="Verbarg S."/>
            <person name="Frueling A."/>
            <person name="Brambilla E."/>
            <person name="Klenk H.-P."/>
            <person name="Eisen J.A."/>
        </authorList>
    </citation>
    <scope>NUCLEOTIDE SEQUENCE</scope>
    <source>
        <strain>DSM 1100</strain>
    </source>
</reference>
<dbReference type="eggNOG" id="ENOG5030G1W">
    <property type="taxonomic scope" value="Bacteria"/>
</dbReference>
<accession>F4KPL7</accession>
<dbReference type="STRING" id="760192.Halhy_3092"/>
<dbReference type="HOGENOM" id="CLU_064051_0_0_10"/>
<evidence type="ECO:0008006" key="4">
    <source>
        <dbReference type="Google" id="ProtNLM"/>
    </source>
</evidence>
<feature type="transmembrane region" description="Helical" evidence="1">
    <location>
        <begin position="7"/>
        <end position="26"/>
    </location>
</feature>
<keyword evidence="1" id="KW-1133">Transmembrane helix</keyword>
<organism evidence="2 3">
    <name type="scientific">Haliscomenobacter hydrossis (strain ATCC 27775 / DSM 1100 / LMG 10767 / O)</name>
    <dbReference type="NCBI Taxonomy" id="760192"/>
    <lineage>
        <taxon>Bacteria</taxon>
        <taxon>Pseudomonadati</taxon>
        <taxon>Bacteroidota</taxon>
        <taxon>Saprospiria</taxon>
        <taxon>Saprospirales</taxon>
        <taxon>Haliscomenobacteraceae</taxon>
        <taxon>Haliscomenobacter</taxon>
    </lineage>
</organism>
<dbReference type="CDD" id="cd21650">
    <property type="entry name" value="CrtA-like"/>
    <property type="match status" value="1"/>
</dbReference>
<evidence type="ECO:0000313" key="3">
    <source>
        <dbReference type="Proteomes" id="UP000008461"/>
    </source>
</evidence>
<evidence type="ECO:0000313" key="2">
    <source>
        <dbReference type="EMBL" id="AEE50955.1"/>
    </source>
</evidence>
<dbReference type="InterPro" id="IPR049574">
    <property type="entry name" value="CrtA-like"/>
</dbReference>
<name>F4KPL7_HALH1</name>
<protein>
    <recommendedName>
        <fullName evidence="4">Spheroidene monooxygenase</fullName>
    </recommendedName>
</protein>
<dbReference type="KEGG" id="hhy:Halhy_3092"/>
<dbReference type="Proteomes" id="UP000008461">
    <property type="component" value="Chromosome"/>
</dbReference>
<gene>
    <name evidence="2" type="ordered locus">Halhy_3092</name>
</gene>
<reference evidence="2 3" key="1">
    <citation type="journal article" date="2011" name="Stand. Genomic Sci.">
        <title>Complete genome sequence of Haliscomenobacter hydrossis type strain (O).</title>
        <authorList>
            <consortium name="US DOE Joint Genome Institute (JGI-PGF)"/>
            <person name="Daligault H."/>
            <person name="Lapidus A."/>
            <person name="Zeytun A."/>
            <person name="Nolan M."/>
            <person name="Lucas S."/>
            <person name="Del Rio T.G."/>
            <person name="Tice H."/>
            <person name="Cheng J.F."/>
            <person name="Tapia R."/>
            <person name="Han C."/>
            <person name="Goodwin L."/>
            <person name="Pitluck S."/>
            <person name="Liolios K."/>
            <person name="Pagani I."/>
            <person name="Ivanova N."/>
            <person name="Huntemann M."/>
            <person name="Mavromatis K."/>
            <person name="Mikhailova N."/>
            <person name="Pati A."/>
            <person name="Chen A."/>
            <person name="Palaniappan K."/>
            <person name="Land M."/>
            <person name="Hauser L."/>
            <person name="Brambilla E.M."/>
            <person name="Rohde M."/>
            <person name="Verbarg S."/>
            <person name="Goker M."/>
            <person name="Bristow J."/>
            <person name="Eisen J.A."/>
            <person name="Markowitz V."/>
            <person name="Hugenholtz P."/>
            <person name="Kyrpides N.C."/>
            <person name="Klenk H.P."/>
            <person name="Woyke T."/>
        </authorList>
    </citation>
    <scope>NUCLEOTIDE SEQUENCE [LARGE SCALE GENOMIC DNA]</scope>
    <source>
        <strain evidence="3">ATCC 27775 / DSM 1100 / LMG 10767 / O</strain>
    </source>
</reference>
<proteinExistence type="predicted"/>
<keyword evidence="1" id="KW-0812">Transmembrane</keyword>
<dbReference type="AlphaFoldDB" id="F4KPL7"/>
<evidence type="ECO:0000256" key="1">
    <source>
        <dbReference type="SAM" id="Phobius"/>
    </source>
</evidence>
<sequence length="270" mass="30741">MLASQSHLCFSLLVFHFSLFTFHLIMSPQIVTITFFRYTQVQHKWWGFKQMGLAPLELAKVAGLSFSKMMGSGNGNGFSIWPNFGVYGLLAVWEDPVSAEAFFSAHPLFNAFTARAKEIWTVYLQTAKVHGTWDGGNPFTENVPYQAEAPVAVLTRATIRTKRLWHFWRFVPGVSKAMWREHQEGLLFSVGIGELPLVQQATFSLWKNSADMQAYAYKGKFHSEVVRKTRELGWYKEELFARFHPYRVEGTWGGARLGYAELPQNANGVS</sequence>